<sequence>MANADENAARKDRIISHMNRDHTREMSHYLRHYNGLSARQAARPSLRDLSLEALLIRADGLDHTLPFAPPLASWAEVRPRLVEMDAVARAALDISDVAVTSYVAPRPADWAVLLAVSFYFVSAATLPWTGEGSAAWRLLEAARFPGGAATFRWLVRALFVPVLGIHVAECYLLDRWRLSRHGVERFSAVWLMWEVSCFLEGLMAWHRFDELVAEKQRQKAAKKH</sequence>
<name>A0A162MDZ6_CORFA</name>
<proteinExistence type="predicted"/>
<dbReference type="AlphaFoldDB" id="A0A162MDZ6"/>
<protein>
    <recommendedName>
        <fullName evidence="1">DUF2470 domain-containing protein</fullName>
    </recommendedName>
</protein>
<dbReference type="RefSeq" id="XP_018701014.1">
    <property type="nucleotide sequence ID" value="XM_018851744.1"/>
</dbReference>
<dbReference type="GeneID" id="30024433"/>
<evidence type="ECO:0000313" key="3">
    <source>
        <dbReference type="Proteomes" id="UP000076744"/>
    </source>
</evidence>
<dbReference type="Proteomes" id="UP000076744">
    <property type="component" value="Unassembled WGS sequence"/>
</dbReference>
<dbReference type="EMBL" id="AZHB01000027">
    <property type="protein sequence ID" value="OAA54870.1"/>
    <property type="molecule type" value="Genomic_DNA"/>
</dbReference>
<comment type="caution">
    <text evidence="2">The sequence shown here is derived from an EMBL/GenBank/DDBJ whole genome shotgun (WGS) entry which is preliminary data.</text>
</comment>
<dbReference type="Pfam" id="PF10615">
    <property type="entry name" value="DUF2470"/>
    <property type="match status" value="1"/>
</dbReference>
<reference evidence="2 3" key="1">
    <citation type="journal article" date="2016" name="Genome Biol. Evol.">
        <title>Divergent and convergent evolution of fungal pathogenicity.</title>
        <authorList>
            <person name="Shang Y."/>
            <person name="Xiao G."/>
            <person name="Zheng P."/>
            <person name="Cen K."/>
            <person name="Zhan S."/>
            <person name="Wang C."/>
        </authorList>
    </citation>
    <scope>NUCLEOTIDE SEQUENCE [LARGE SCALE GENOMIC DNA]</scope>
    <source>
        <strain evidence="2 3">ARSEF 2679</strain>
    </source>
</reference>
<keyword evidence="3" id="KW-1185">Reference proteome</keyword>
<dbReference type="OrthoDB" id="5553410at2759"/>
<evidence type="ECO:0000259" key="1">
    <source>
        <dbReference type="Pfam" id="PF10615"/>
    </source>
</evidence>
<evidence type="ECO:0000313" key="2">
    <source>
        <dbReference type="EMBL" id="OAA54870.1"/>
    </source>
</evidence>
<dbReference type="InterPro" id="IPR019595">
    <property type="entry name" value="DUF2470"/>
</dbReference>
<organism evidence="2 3">
    <name type="scientific">Cordyceps fumosorosea (strain ARSEF 2679)</name>
    <name type="common">Isaria fumosorosea</name>
    <dbReference type="NCBI Taxonomy" id="1081104"/>
    <lineage>
        <taxon>Eukaryota</taxon>
        <taxon>Fungi</taxon>
        <taxon>Dikarya</taxon>
        <taxon>Ascomycota</taxon>
        <taxon>Pezizomycotina</taxon>
        <taxon>Sordariomycetes</taxon>
        <taxon>Hypocreomycetidae</taxon>
        <taxon>Hypocreales</taxon>
        <taxon>Cordycipitaceae</taxon>
        <taxon>Cordyceps</taxon>
    </lineage>
</organism>
<accession>A0A162MDZ6</accession>
<dbReference type="PANTHER" id="PTHR37783">
    <property type="entry name" value="MEMBRANE PROTEIN, PUTATIVE (AFU_ORTHOLOGUE AFUA_1G04315)-RELATED"/>
    <property type="match status" value="1"/>
</dbReference>
<dbReference type="Gene3D" id="3.20.180.10">
    <property type="entry name" value="PNP-oxidase-like"/>
    <property type="match status" value="1"/>
</dbReference>
<dbReference type="InterPro" id="IPR037119">
    <property type="entry name" value="Haem_oxidase_HugZ-like_sf"/>
</dbReference>
<feature type="domain" description="DUF2470" evidence="1">
    <location>
        <begin position="11"/>
        <end position="84"/>
    </location>
</feature>
<dbReference type="PANTHER" id="PTHR37783:SF1">
    <property type="entry name" value="MEMBRANE PROTEIN, PUTATIVE (AFU_ORTHOLOGUE AFUA_1G04315)-RELATED"/>
    <property type="match status" value="1"/>
</dbReference>
<gene>
    <name evidence="2" type="ORF">ISF_08141</name>
</gene>